<keyword evidence="6" id="KW-0315">Glutamine amidotransferase</keyword>
<comment type="similarity">
    <text evidence="1">Belongs to the peptidase C26 family.</text>
</comment>
<dbReference type="GO" id="GO:0033969">
    <property type="term" value="F:gamma-glutamyl-gamma-aminobutyrate hydrolase activity"/>
    <property type="evidence" value="ECO:0007669"/>
    <property type="project" value="UniProtKB-EC"/>
</dbReference>
<sequence length="263" mass="28692">MYRIDASWPAIGIPACVKSVEELPFHAVGEKYITAVVEGAQGMPLLLPVLGEAYDLPALLDRLDGLLFTGSLSNIHPRHYGGPPDRADSPQDPQRDATTLPLIRAAIAAGVPLFCICRGHQELNVALGGTLHTQVHTLAGKLDHRSPKNVDYDARYAPQHKIALEPTGMLTKILGRSEIEVNSLHWQAIDRLAPGLVVEAKAPDDVIEAVRVEKARNFAFGVQWHPEYKVTENPVSLALFRAFGTACRERARARLRAPGKAAE</sequence>
<comment type="catalytic activity">
    <reaction evidence="2">
        <text>4-(gamma-L-glutamylamino)butanoate + H2O = 4-aminobutanoate + L-glutamate</text>
        <dbReference type="Rhea" id="RHEA:19737"/>
        <dbReference type="ChEBI" id="CHEBI:15377"/>
        <dbReference type="ChEBI" id="CHEBI:29985"/>
        <dbReference type="ChEBI" id="CHEBI:58800"/>
        <dbReference type="ChEBI" id="CHEBI:59888"/>
        <dbReference type="EC" id="3.5.1.94"/>
    </reaction>
</comment>
<proteinExistence type="inferred from homology"/>
<evidence type="ECO:0000313" key="7">
    <source>
        <dbReference type="Proteomes" id="UP000326202"/>
    </source>
</evidence>
<dbReference type="EC" id="3.5.1.94" evidence="5"/>
<dbReference type="GO" id="GO:0005829">
    <property type="term" value="C:cytosol"/>
    <property type="evidence" value="ECO:0007669"/>
    <property type="project" value="TreeGrafter"/>
</dbReference>
<dbReference type="FunFam" id="3.40.50.880:FF:000030">
    <property type="entry name" value="Gamma-glutamyl-gamma-aminobutyrate hydrolase PuuD"/>
    <property type="match status" value="1"/>
</dbReference>
<name>A0A5J6MR00_9PROT</name>
<dbReference type="RefSeq" id="WP_151179953.1">
    <property type="nucleotide sequence ID" value="NZ_CP042906.1"/>
</dbReference>
<protein>
    <recommendedName>
        <fullName evidence="5">gamma-glutamyl-gamma-aminobutyrate hydrolase</fullName>
        <ecNumber evidence="5">3.5.1.94</ecNumber>
    </recommendedName>
</protein>
<dbReference type="KEGG" id="htq:FRZ44_52530"/>
<dbReference type="PANTHER" id="PTHR43235:SF1">
    <property type="entry name" value="GLUTAMINE AMIDOTRANSFERASE PB2B2.05-RELATED"/>
    <property type="match status" value="1"/>
</dbReference>
<dbReference type="OrthoDB" id="9813383at2"/>
<reference evidence="6 7" key="1">
    <citation type="submission" date="2019-08" db="EMBL/GenBank/DDBJ databases">
        <title>Hyperibacter terrae gen. nov., sp. nov. and Hyperibacter viscosus sp. nov., two new members in the family Rhodospirillaceae isolated from the rhizosphere of Hypericum perforatum.</title>
        <authorList>
            <person name="Noviana Z."/>
        </authorList>
    </citation>
    <scope>NUCLEOTIDE SEQUENCE [LARGE SCALE GENOMIC DNA]</scope>
    <source>
        <strain evidence="6 7">R5913</strain>
    </source>
</reference>
<evidence type="ECO:0000256" key="4">
    <source>
        <dbReference type="ARBA" id="ARBA00060634"/>
    </source>
</evidence>
<dbReference type="PANTHER" id="PTHR43235">
    <property type="entry name" value="GLUTAMINE AMIDOTRANSFERASE PB2B2.05-RELATED"/>
    <property type="match status" value="1"/>
</dbReference>
<accession>A0A5J6MR00</accession>
<organism evidence="6 7">
    <name type="scientific">Hypericibacter terrae</name>
    <dbReference type="NCBI Taxonomy" id="2602015"/>
    <lineage>
        <taxon>Bacteria</taxon>
        <taxon>Pseudomonadati</taxon>
        <taxon>Pseudomonadota</taxon>
        <taxon>Alphaproteobacteria</taxon>
        <taxon>Rhodospirillales</taxon>
        <taxon>Dongiaceae</taxon>
        <taxon>Hypericibacter</taxon>
    </lineage>
</organism>
<evidence type="ECO:0000256" key="1">
    <source>
        <dbReference type="ARBA" id="ARBA00011083"/>
    </source>
</evidence>
<evidence type="ECO:0000256" key="3">
    <source>
        <dbReference type="ARBA" id="ARBA00055068"/>
    </source>
</evidence>
<dbReference type="GO" id="GO:0016740">
    <property type="term" value="F:transferase activity"/>
    <property type="evidence" value="ECO:0007669"/>
    <property type="project" value="UniProtKB-KW"/>
</dbReference>
<gene>
    <name evidence="6" type="primary">spuA</name>
    <name evidence="6" type="ORF">FRZ44_52530</name>
</gene>
<dbReference type="EMBL" id="CP042906">
    <property type="protein sequence ID" value="QEX19938.1"/>
    <property type="molecule type" value="Genomic_DNA"/>
</dbReference>
<dbReference type="InterPro" id="IPR029062">
    <property type="entry name" value="Class_I_gatase-like"/>
</dbReference>
<comment type="pathway">
    <text evidence="4">Amine and polyamine degradation; putrescine degradation; 4-aminobutanoate from putrescine: step 4/4.</text>
</comment>
<dbReference type="GO" id="GO:0006598">
    <property type="term" value="P:polyamine catabolic process"/>
    <property type="evidence" value="ECO:0007669"/>
    <property type="project" value="TreeGrafter"/>
</dbReference>
<comment type="function">
    <text evidence="3">Involved in the breakdown of putrescine via hydrolysis of the gamma-glutamyl linkage of gamma-glutamyl-gamma-aminobutyrate.</text>
</comment>
<dbReference type="AlphaFoldDB" id="A0A5J6MR00"/>
<dbReference type="SUPFAM" id="SSF52317">
    <property type="entry name" value="Class I glutamine amidotransferase-like"/>
    <property type="match status" value="1"/>
</dbReference>
<dbReference type="InterPro" id="IPR044668">
    <property type="entry name" value="PuuD-like"/>
</dbReference>
<dbReference type="InterPro" id="IPR011697">
    <property type="entry name" value="Peptidase_C26"/>
</dbReference>
<dbReference type="Proteomes" id="UP000326202">
    <property type="component" value="Chromosome"/>
</dbReference>
<dbReference type="Pfam" id="PF07722">
    <property type="entry name" value="Peptidase_C26"/>
    <property type="match status" value="1"/>
</dbReference>
<evidence type="ECO:0000256" key="2">
    <source>
        <dbReference type="ARBA" id="ARBA00052718"/>
    </source>
</evidence>
<dbReference type="PROSITE" id="PS51273">
    <property type="entry name" value="GATASE_TYPE_1"/>
    <property type="match status" value="1"/>
</dbReference>
<keyword evidence="7" id="KW-1185">Reference proteome</keyword>
<dbReference type="CDD" id="cd01745">
    <property type="entry name" value="GATase1_2"/>
    <property type="match status" value="1"/>
</dbReference>
<dbReference type="Gene3D" id="3.40.50.880">
    <property type="match status" value="1"/>
</dbReference>
<evidence type="ECO:0000256" key="5">
    <source>
        <dbReference type="ARBA" id="ARBA00066788"/>
    </source>
</evidence>
<evidence type="ECO:0000313" key="6">
    <source>
        <dbReference type="EMBL" id="QEX19938.1"/>
    </source>
</evidence>
<keyword evidence="6" id="KW-0808">Transferase</keyword>